<reference evidence="2 3" key="1">
    <citation type="journal article" date="2021" name="Elife">
        <title>Chloroplast acquisition without the gene transfer in kleptoplastic sea slugs, Plakobranchus ocellatus.</title>
        <authorList>
            <person name="Maeda T."/>
            <person name="Takahashi S."/>
            <person name="Yoshida T."/>
            <person name="Shimamura S."/>
            <person name="Takaki Y."/>
            <person name="Nagai Y."/>
            <person name="Toyoda A."/>
            <person name="Suzuki Y."/>
            <person name="Arimoto A."/>
            <person name="Ishii H."/>
            <person name="Satoh N."/>
            <person name="Nishiyama T."/>
            <person name="Hasebe M."/>
            <person name="Maruyama T."/>
            <person name="Minagawa J."/>
            <person name="Obokata J."/>
            <person name="Shigenobu S."/>
        </authorList>
    </citation>
    <scope>NUCLEOTIDE SEQUENCE [LARGE SCALE GENOMIC DNA]</scope>
</reference>
<protein>
    <submittedName>
        <fullName evidence="2">Uncharacterized protein</fullName>
    </submittedName>
</protein>
<proteinExistence type="predicted"/>
<dbReference type="Proteomes" id="UP000735302">
    <property type="component" value="Unassembled WGS sequence"/>
</dbReference>
<organism evidence="2 3">
    <name type="scientific">Plakobranchus ocellatus</name>
    <dbReference type="NCBI Taxonomy" id="259542"/>
    <lineage>
        <taxon>Eukaryota</taxon>
        <taxon>Metazoa</taxon>
        <taxon>Spiralia</taxon>
        <taxon>Lophotrochozoa</taxon>
        <taxon>Mollusca</taxon>
        <taxon>Gastropoda</taxon>
        <taxon>Heterobranchia</taxon>
        <taxon>Euthyneura</taxon>
        <taxon>Panpulmonata</taxon>
        <taxon>Sacoglossa</taxon>
        <taxon>Placobranchoidea</taxon>
        <taxon>Plakobranchidae</taxon>
        <taxon>Plakobranchus</taxon>
    </lineage>
</organism>
<sequence>MGRGNKGWIMGKYHEDDDNKKYRKRNRKSPGRIRDAEQSLLKCQLSVAYLYSEPQTAKDDKIFIQNQCTCRSLRQQK</sequence>
<name>A0AAV3YKJ0_9GAST</name>
<evidence type="ECO:0000313" key="3">
    <source>
        <dbReference type="Proteomes" id="UP000735302"/>
    </source>
</evidence>
<dbReference type="AlphaFoldDB" id="A0AAV3YKJ0"/>
<feature type="compositionally biased region" description="Basic residues" evidence="1">
    <location>
        <begin position="21"/>
        <end position="31"/>
    </location>
</feature>
<keyword evidence="3" id="KW-1185">Reference proteome</keyword>
<dbReference type="EMBL" id="BLXT01001203">
    <property type="protein sequence ID" value="GFN83416.1"/>
    <property type="molecule type" value="Genomic_DNA"/>
</dbReference>
<comment type="caution">
    <text evidence="2">The sequence shown here is derived from an EMBL/GenBank/DDBJ whole genome shotgun (WGS) entry which is preliminary data.</text>
</comment>
<accession>A0AAV3YKJ0</accession>
<gene>
    <name evidence="2" type="ORF">PoB_000992200</name>
</gene>
<feature type="region of interest" description="Disordered" evidence="1">
    <location>
        <begin position="1"/>
        <end position="34"/>
    </location>
</feature>
<evidence type="ECO:0000256" key="1">
    <source>
        <dbReference type="SAM" id="MobiDB-lite"/>
    </source>
</evidence>
<evidence type="ECO:0000313" key="2">
    <source>
        <dbReference type="EMBL" id="GFN83416.1"/>
    </source>
</evidence>